<sequence>MAKIFKYWTLRPLIFECSFTSIIFLGLCIQIQEGVSHIGEPCILSLFCRGSNVYCHKGICRCKADYPIEVDSHKCKQGKKQGERCEYTEECTYYDENTYCTQLPYRSTCECHTDYIYDASKGLCVKISETRNENSNLVLPTAVGLSLAFASVVCCCLALVHMCRRQNSEGNGILWFQGNRTSGAQTEEQPATQLPAVDSLPSYDTVVHVEDTSEEPPPSYEEALKVTPIDTVTVSNSDKP</sequence>
<dbReference type="RefSeq" id="XP_022247419.1">
    <property type="nucleotide sequence ID" value="XM_022391711.1"/>
</dbReference>
<evidence type="ECO:0000313" key="3">
    <source>
        <dbReference type="RefSeq" id="XP_022247419.1"/>
    </source>
</evidence>
<evidence type="ECO:0000256" key="1">
    <source>
        <dbReference type="SAM" id="Phobius"/>
    </source>
</evidence>
<keyword evidence="1" id="KW-0472">Membrane</keyword>
<dbReference type="GeneID" id="106464051"/>
<feature type="transmembrane region" description="Helical" evidence="1">
    <location>
        <begin position="137"/>
        <end position="160"/>
    </location>
</feature>
<name>A0ABM1SUW3_LIMPO</name>
<keyword evidence="2" id="KW-1185">Reference proteome</keyword>
<protein>
    <submittedName>
        <fullName evidence="3">Uncharacterized protein LOC106464051</fullName>
    </submittedName>
</protein>
<keyword evidence="1" id="KW-0812">Transmembrane</keyword>
<keyword evidence="1" id="KW-1133">Transmembrane helix</keyword>
<organism evidence="2 3">
    <name type="scientific">Limulus polyphemus</name>
    <name type="common">Atlantic horseshoe crab</name>
    <dbReference type="NCBI Taxonomy" id="6850"/>
    <lineage>
        <taxon>Eukaryota</taxon>
        <taxon>Metazoa</taxon>
        <taxon>Ecdysozoa</taxon>
        <taxon>Arthropoda</taxon>
        <taxon>Chelicerata</taxon>
        <taxon>Merostomata</taxon>
        <taxon>Xiphosura</taxon>
        <taxon>Limulidae</taxon>
        <taxon>Limulus</taxon>
    </lineage>
</organism>
<gene>
    <name evidence="3" type="primary">LOC106464051</name>
</gene>
<reference evidence="3" key="1">
    <citation type="submission" date="2025-08" db="UniProtKB">
        <authorList>
            <consortium name="RefSeq"/>
        </authorList>
    </citation>
    <scope>IDENTIFICATION</scope>
    <source>
        <tissue evidence="3">Muscle</tissue>
    </source>
</reference>
<feature type="transmembrane region" description="Helical" evidence="1">
    <location>
        <begin position="12"/>
        <end position="32"/>
    </location>
</feature>
<proteinExistence type="predicted"/>
<dbReference type="Proteomes" id="UP000694941">
    <property type="component" value="Unplaced"/>
</dbReference>
<accession>A0ABM1SUW3</accession>
<evidence type="ECO:0000313" key="2">
    <source>
        <dbReference type="Proteomes" id="UP000694941"/>
    </source>
</evidence>